<dbReference type="KEGG" id="foo:CGC45_08725"/>
<evidence type="ECO:0000256" key="1">
    <source>
        <dbReference type="SAM" id="SignalP"/>
    </source>
</evidence>
<feature type="chain" id="PRO_5016682779" description="Type VI lipoprotein IgE-like C-terminal domain-containing protein" evidence="1">
    <location>
        <begin position="31"/>
        <end position="145"/>
    </location>
</feature>
<feature type="signal peptide" evidence="1">
    <location>
        <begin position="1"/>
        <end position="30"/>
    </location>
</feature>
<dbReference type="OrthoDB" id="5604686at2"/>
<gene>
    <name evidence="3" type="ORF">CGC43_08695</name>
</gene>
<dbReference type="PROSITE" id="PS51257">
    <property type="entry name" value="PROKAR_LIPOPROTEIN"/>
    <property type="match status" value="1"/>
</dbReference>
<name>A0A345JTJ5_9GAMM</name>
<dbReference type="RefSeq" id="WP_071629903.1">
    <property type="nucleotide sequence ID" value="NZ_CP022375.1"/>
</dbReference>
<feature type="domain" description="Type VI lipoprotein IgE-like C-terminal" evidence="2">
    <location>
        <begin position="51"/>
        <end position="135"/>
    </location>
</feature>
<reference evidence="3 4" key="1">
    <citation type="submission" date="2017-07" db="EMBL/GenBank/DDBJ databases">
        <title>Complete genome sequences and comparative analysis of the novel pathogen Francisella opportunistica.</title>
        <authorList>
            <person name="Dietrich E.A."/>
            <person name="Kingry L.C."/>
            <person name="Petersen J.M."/>
        </authorList>
    </citation>
    <scope>NUCLEOTIDE SEQUENCE [LARGE SCALE GENOMIC DNA]</scope>
    <source>
        <strain evidence="3 4">14-2155</strain>
    </source>
</reference>
<dbReference type="EMBL" id="CP022375">
    <property type="protein sequence ID" value="AXH30641.1"/>
    <property type="molecule type" value="Genomic_DNA"/>
</dbReference>
<evidence type="ECO:0000313" key="4">
    <source>
        <dbReference type="Proteomes" id="UP000253862"/>
    </source>
</evidence>
<accession>A0A345JTJ5</accession>
<keyword evidence="1" id="KW-0732">Signal</keyword>
<organism evidence="3 4">
    <name type="scientific">Francisella opportunistica</name>
    <dbReference type="NCBI Taxonomy" id="2016517"/>
    <lineage>
        <taxon>Bacteria</taxon>
        <taxon>Pseudomonadati</taxon>
        <taxon>Pseudomonadota</taxon>
        <taxon>Gammaproteobacteria</taxon>
        <taxon>Thiotrichales</taxon>
        <taxon>Francisellaceae</taxon>
        <taxon>Francisella</taxon>
    </lineage>
</organism>
<dbReference type="NCBIfam" id="NF041245">
    <property type="entry name" value="T6SS_IglE"/>
    <property type="match status" value="1"/>
</dbReference>
<dbReference type="Proteomes" id="UP000253862">
    <property type="component" value="Chromosome"/>
</dbReference>
<keyword evidence="4" id="KW-1185">Reference proteome</keyword>
<protein>
    <recommendedName>
        <fullName evidence="2">Type VI lipoprotein IgE-like C-terminal domain-containing protein</fullName>
    </recommendedName>
</protein>
<sequence length="145" mass="16633">MKNIRIKHNYFKNIKLALLAILFLILTGCASSSFDLTVQPDKLTNNGQPFYVIVKDEPMFSYLDSSINSVYESYLKSDDKHNSFLIYPNKGKQSISIQKSKKDGVSVYFLFQKKPSVGDWKFYINSDSQKDKTINITKNNLVEVS</sequence>
<evidence type="ECO:0000313" key="3">
    <source>
        <dbReference type="EMBL" id="AXH30641.1"/>
    </source>
</evidence>
<proteinExistence type="predicted"/>
<dbReference type="Pfam" id="PF22361">
    <property type="entry name" value="IglE_N"/>
    <property type="match status" value="1"/>
</dbReference>
<evidence type="ECO:0000259" key="2">
    <source>
        <dbReference type="Pfam" id="PF22361"/>
    </source>
</evidence>
<dbReference type="InterPro" id="IPR054378">
    <property type="entry name" value="IgE-like_C"/>
</dbReference>
<dbReference type="AlphaFoldDB" id="A0A345JTJ5"/>